<sequence>MPCSVPPRSSISPIAPVCRSWRAWADPGNLANRERHPVSVVHPVGVKGRSGRGADDGDERMQRRLREIAERAEREERALPPMTPRAPDPTPPTYASQPSRAYAPSTPPPPPSYPAMPFPVVTTKRRIHRGWLFTLPVLVIFLFSRIVSGMGGIGGDGPQGWTSTTDRDTKFSNLVAPVGTASSPLGRPPTNVPDADTYIFMHKQPGTGEPVTYDPCAPIHYVVNDRTAFAGVRDELDAAIDQVEKATGLVFVDDGETDEAPIDDRGPRNEEHYGKSWSPVLVSFSDAKEYPGLDGRIVGRGGSVVMSRGSQLWNVSGQAVFDGPELRRIYRGLDGPAQVRAILMHELGHVVGLGHVSDRREIMKPVISRKITTWGPGDRAGLARLGLGNCMTY</sequence>
<accession>A0A5M4FB66</accession>
<evidence type="ECO:0000313" key="8">
    <source>
        <dbReference type="EMBL" id="KAA1395499.1"/>
    </source>
</evidence>
<feature type="domain" description="Peptidase M10 metallopeptidase" evidence="7">
    <location>
        <begin position="314"/>
        <end position="368"/>
    </location>
</feature>
<dbReference type="EMBL" id="SDPQ02000003">
    <property type="protein sequence ID" value="KAA1395499.1"/>
    <property type="molecule type" value="Genomic_DNA"/>
</dbReference>
<dbReference type="GO" id="GO:0006508">
    <property type="term" value="P:proteolysis"/>
    <property type="evidence" value="ECO:0007669"/>
    <property type="project" value="UniProtKB-KW"/>
</dbReference>
<keyword evidence="3" id="KW-0378">Hydrolase</keyword>
<feature type="transmembrane region" description="Helical" evidence="6">
    <location>
        <begin position="131"/>
        <end position="153"/>
    </location>
</feature>
<keyword evidence="4" id="KW-0862">Zinc</keyword>
<dbReference type="Gene3D" id="3.40.390.10">
    <property type="entry name" value="Collagenase (Catalytic Domain)"/>
    <property type="match status" value="1"/>
</dbReference>
<dbReference type="Proteomes" id="UP000380867">
    <property type="component" value="Unassembled WGS sequence"/>
</dbReference>
<keyword evidence="1" id="KW-0645">Protease</keyword>
<proteinExistence type="predicted"/>
<dbReference type="AlphaFoldDB" id="A0A5M4FB66"/>
<dbReference type="GO" id="GO:0004222">
    <property type="term" value="F:metalloendopeptidase activity"/>
    <property type="evidence" value="ECO:0007669"/>
    <property type="project" value="InterPro"/>
</dbReference>
<dbReference type="InterPro" id="IPR024079">
    <property type="entry name" value="MetalloPept_cat_dom_sf"/>
</dbReference>
<dbReference type="GO" id="GO:0008270">
    <property type="term" value="F:zinc ion binding"/>
    <property type="evidence" value="ECO:0007669"/>
    <property type="project" value="InterPro"/>
</dbReference>
<dbReference type="InterPro" id="IPR001818">
    <property type="entry name" value="Pept_M10_metallopeptidase"/>
</dbReference>
<keyword evidence="6" id="KW-1133">Transmembrane helix</keyword>
<gene>
    <name evidence="8" type="ORF">ESP70_015185</name>
</gene>
<keyword evidence="9" id="KW-1185">Reference proteome</keyword>
<evidence type="ECO:0000256" key="6">
    <source>
        <dbReference type="SAM" id="Phobius"/>
    </source>
</evidence>
<feature type="region of interest" description="Disordered" evidence="5">
    <location>
        <begin position="29"/>
        <end position="111"/>
    </location>
</feature>
<evidence type="ECO:0000256" key="3">
    <source>
        <dbReference type="ARBA" id="ARBA00022801"/>
    </source>
</evidence>
<comment type="caution">
    <text evidence="8">The sequence shown here is derived from an EMBL/GenBank/DDBJ whole genome shotgun (WGS) entry which is preliminary data.</text>
</comment>
<keyword evidence="6" id="KW-0812">Transmembrane</keyword>
<evidence type="ECO:0000256" key="1">
    <source>
        <dbReference type="ARBA" id="ARBA00022670"/>
    </source>
</evidence>
<organism evidence="8 9">
    <name type="scientific">Aeromicrobium ginsengisoli</name>
    <dbReference type="NCBI Taxonomy" id="363867"/>
    <lineage>
        <taxon>Bacteria</taxon>
        <taxon>Bacillati</taxon>
        <taxon>Actinomycetota</taxon>
        <taxon>Actinomycetes</taxon>
        <taxon>Propionibacteriales</taxon>
        <taxon>Nocardioidaceae</taxon>
        <taxon>Aeromicrobium</taxon>
    </lineage>
</organism>
<dbReference type="SUPFAM" id="SSF55486">
    <property type="entry name" value="Metalloproteases ('zincins'), catalytic domain"/>
    <property type="match status" value="1"/>
</dbReference>
<dbReference type="GO" id="GO:0031012">
    <property type="term" value="C:extracellular matrix"/>
    <property type="evidence" value="ECO:0007669"/>
    <property type="project" value="InterPro"/>
</dbReference>
<evidence type="ECO:0000256" key="2">
    <source>
        <dbReference type="ARBA" id="ARBA00022723"/>
    </source>
</evidence>
<keyword evidence="6" id="KW-0472">Membrane</keyword>
<protein>
    <submittedName>
        <fullName evidence="8">Matrixin family metalloprotease</fullName>
    </submittedName>
</protein>
<feature type="compositionally biased region" description="Basic and acidic residues" evidence="5">
    <location>
        <begin position="52"/>
        <end position="78"/>
    </location>
</feature>
<evidence type="ECO:0000256" key="4">
    <source>
        <dbReference type="ARBA" id="ARBA00022833"/>
    </source>
</evidence>
<reference evidence="8" key="1">
    <citation type="submission" date="2019-09" db="EMBL/GenBank/DDBJ databases">
        <authorList>
            <person name="Li J."/>
        </authorList>
    </citation>
    <scope>NUCLEOTIDE SEQUENCE [LARGE SCALE GENOMIC DNA]</scope>
    <source>
        <strain evidence="8">JCM 14732</strain>
    </source>
</reference>
<dbReference type="PRINTS" id="PR00138">
    <property type="entry name" value="MATRIXIN"/>
</dbReference>
<evidence type="ECO:0000256" key="5">
    <source>
        <dbReference type="SAM" id="MobiDB-lite"/>
    </source>
</evidence>
<dbReference type="Pfam" id="PF00413">
    <property type="entry name" value="Peptidase_M10"/>
    <property type="match status" value="1"/>
</dbReference>
<feature type="compositionally biased region" description="Pro residues" evidence="5">
    <location>
        <begin position="81"/>
        <end position="92"/>
    </location>
</feature>
<evidence type="ECO:0000313" key="9">
    <source>
        <dbReference type="Proteomes" id="UP000380867"/>
    </source>
</evidence>
<keyword evidence="8" id="KW-0482">Metalloprotease</keyword>
<dbReference type="InterPro" id="IPR021190">
    <property type="entry name" value="Pept_M10A"/>
</dbReference>
<name>A0A5M4FB66_9ACTN</name>
<dbReference type="OrthoDB" id="4297752at2"/>
<evidence type="ECO:0000259" key="7">
    <source>
        <dbReference type="Pfam" id="PF00413"/>
    </source>
</evidence>
<keyword evidence="2" id="KW-0479">Metal-binding</keyword>